<dbReference type="AlphaFoldDB" id="A0A326U4F5"/>
<reference evidence="1 2" key="1">
    <citation type="submission" date="2018-06" db="EMBL/GenBank/DDBJ databases">
        <title>Genomic Encyclopedia of Archaeal and Bacterial Type Strains, Phase II (KMG-II): from individual species to whole genera.</title>
        <authorList>
            <person name="Goeker M."/>
        </authorList>
    </citation>
    <scope>NUCLEOTIDE SEQUENCE [LARGE SCALE GENOMIC DNA]</scope>
    <source>
        <strain evidence="1 2">ATCC BAA-1881</strain>
    </source>
</reference>
<protein>
    <submittedName>
        <fullName evidence="1">Uncharacterized protein</fullName>
    </submittedName>
</protein>
<dbReference type="Proteomes" id="UP000248806">
    <property type="component" value="Unassembled WGS sequence"/>
</dbReference>
<evidence type="ECO:0000313" key="2">
    <source>
        <dbReference type="Proteomes" id="UP000248806"/>
    </source>
</evidence>
<name>A0A326U4F5_THEHA</name>
<evidence type="ECO:0000313" key="1">
    <source>
        <dbReference type="EMBL" id="PZW26101.1"/>
    </source>
</evidence>
<gene>
    <name evidence="1" type="ORF">EI42_04060</name>
</gene>
<accession>A0A326U4F5</accession>
<dbReference type="EMBL" id="QKUF01000016">
    <property type="protein sequence ID" value="PZW26101.1"/>
    <property type="molecule type" value="Genomic_DNA"/>
</dbReference>
<keyword evidence="2" id="KW-1185">Reference proteome</keyword>
<comment type="caution">
    <text evidence="1">The sequence shown here is derived from an EMBL/GenBank/DDBJ whole genome shotgun (WGS) entry which is preliminary data.</text>
</comment>
<sequence>MSALGFRERVEAMKGRSFLSHFLVKLLTRFSPTSLFLAAHNAGGEHESLLPSIQLATSGMLLLAPELNVFAHLLYMHKHMLRICL</sequence>
<proteinExistence type="predicted"/>
<organism evidence="1 2">
    <name type="scientific">Thermosporothrix hazakensis</name>
    <dbReference type="NCBI Taxonomy" id="644383"/>
    <lineage>
        <taxon>Bacteria</taxon>
        <taxon>Bacillati</taxon>
        <taxon>Chloroflexota</taxon>
        <taxon>Ktedonobacteria</taxon>
        <taxon>Ktedonobacterales</taxon>
        <taxon>Thermosporotrichaceae</taxon>
        <taxon>Thermosporothrix</taxon>
    </lineage>
</organism>